<dbReference type="SUPFAM" id="SSF51658">
    <property type="entry name" value="Xylose isomerase-like"/>
    <property type="match status" value="1"/>
</dbReference>
<evidence type="ECO:0000313" key="3">
    <source>
        <dbReference type="Proteomes" id="UP000265926"/>
    </source>
</evidence>
<dbReference type="OrthoDB" id="1121759at2"/>
<evidence type="ECO:0000259" key="1">
    <source>
        <dbReference type="Pfam" id="PF01261"/>
    </source>
</evidence>
<dbReference type="PANTHER" id="PTHR12110:SF41">
    <property type="entry name" value="INOSOSE DEHYDRATASE"/>
    <property type="match status" value="1"/>
</dbReference>
<dbReference type="PANTHER" id="PTHR12110">
    <property type="entry name" value="HYDROXYPYRUVATE ISOMERASE"/>
    <property type="match status" value="1"/>
</dbReference>
<comment type="caution">
    <text evidence="2">The sequence shown here is derived from an EMBL/GenBank/DDBJ whole genome shotgun (WGS) entry which is preliminary data.</text>
</comment>
<dbReference type="InterPro" id="IPR036237">
    <property type="entry name" value="Xyl_isomerase-like_sf"/>
</dbReference>
<dbReference type="AlphaFoldDB" id="A0A399SVX9"/>
<sequence>ASGVVICKDEAEWEQLFQFANAMGIEIITCEPEYKHLKYVDELANKYKVDVAIHNHPKPSNYWKPEMFLEAVEGLSDRIGACADVGHWKRMGVDPVEGLKQYGSRLKSLHFKDVKEKEEGEAEQHDVIWGRGVCDVEGMLKQLDRQGFKGLFSIEYEYNWDNSVPDIKQNIAYFNQVVDGL</sequence>
<dbReference type="RefSeq" id="WP_147384270.1">
    <property type="nucleotide sequence ID" value="NZ_QWGR01000010.1"/>
</dbReference>
<keyword evidence="3" id="KW-1185">Reference proteome</keyword>
<protein>
    <submittedName>
        <fullName evidence="2">Sugar phosphate isomerase/epimerase</fullName>
    </submittedName>
</protein>
<gene>
    <name evidence="2" type="ORF">D1614_16045</name>
</gene>
<reference evidence="2 3" key="1">
    <citation type="submission" date="2018-08" db="EMBL/GenBank/DDBJ databases">
        <title>Pallidiluteibacterium maritimus gen. nov., sp. nov., isolated from coastal sediment.</title>
        <authorList>
            <person name="Zhou L.Y."/>
        </authorList>
    </citation>
    <scope>NUCLEOTIDE SEQUENCE [LARGE SCALE GENOMIC DNA]</scope>
    <source>
        <strain evidence="2 3">XSD2</strain>
    </source>
</reference>
<dbReference type="EMBL" id="QWGR01000010">
    <property type="protein sequence ID" value="RIJ46949.1"/>
    <property type="molecule type" value="Genomic_DNA"/>
</dbReference>
<evidence type="ECO:0000313" key="2">
    <source>
        <dbReference type="EMBL" id="RIJ46949.1"/>
    </source>
</evidence>
<keyword evidence="2" id="KW-0413">Isomerase</keyword>
<dbReference type="Gene3D" id="3.20.20.150">
    <property type="entry name" value="Divalent-metal-dependent TIM barrel enzymes"/>
    <property type="match status" value="1"/>
</dbReference>
<feature type="non-terminal residue" evidence="2">
    <location>
        <position position="1"/>
    </location>
</feature>
<name>A0A399SVX9_9BACT</name>
<feature type="domain" description="Xylose isomerase-like TIM barrel" evidence="1">
    <location>
        <begin position="12"/>
        <end position="175"/>
    </location>
</feature>
<dbReference type="InterPro" id="IPR013022">
    <property type="entry name" value="Xyl_isomerase-like_TIM-brl"/>
</dbReference>
<organism evidence="2 3">
    <name type="scientific">Maribellus luteus</name>
    <dbReference type="NCBI Taxonomy" id="2305463"/>
    <lineage>
        <taxon>Bacteria</taxon>
        <taxon>Pseudomonadati</taxon>
        <taxon>Bacteroidota</taxon>
        <taxon>Bacteroidia</taxon>
        <taxon>Marinilabiliales</taxon>
        <taxon>Prolixibacteraceae</taxon>
        <taxon>Maribellus</taxon>
    </lineage>
</organism>
<dbReference type="Pfam" id="PF01261">
    <property type="entry name" value="AP_endonuc_2"/>
    <property type="match status" value="1"/>
</dbReference>
<dbReference type="InterPro" id="IPR050312">
    <property type="entry name" value="IolE/XylAMocC-like"/>
</dbReference>
<proteinExistence type="predicted"/>
<dbReference type="Proteomes" id="UP000265926">
    <property type="component" value="Unassembled WGS sequence"/>
</dbReference>
<accession>A0A399SVX9</accession>
<dbReference type="GO" id="GO:0016853">
    <property type="term" value="F:isomerase activity"/>
    <property type="evidence" value="ECO:0007669"/>
    <property type="project" value="UniProtKB-KW"/>
</dbReference>